<dbReference type="PANTHER" id="PTHR30419">
    <property type="entry name" value="HTH-TYPE TRANSCRIPTIONAL REGULATOR YBHD"/>
    <property type="match status" value="1"/>
</dbReference>
<dbReference type="SUPFAM" id="SSF46785">
    <property type="entry name" value="Winged helix' DNA-binding domain"/>
    <property type="match status" value="1"/>
</dbReference>
<dbReference type="Proteomes" id="UP001597045">
    <property type="component" value="Unassembled WGS sequence"/>
</dbReference>
<evidence type="ECO:0000313" key="3">
    <source>
        <dbReference type="Proteomes" id="UP001597045"/>
    </source>
</evidence>
<accession>A0ABW3M7P8</accession>
<gene>
    <name evidence="2" type="ORF">ACFQ1S_08715</name>
</gene>
<name>A0ABW3M7P8_9PSEU</name>
<keyword evidence="3" id="KW-1185">Reference proteome</keyword>
<evidence type="ECO:0000259" key="1">
    <source>
        <dbReference type="PROSITE" id="PS50931"/>
    </source>
</evidence>
<dbReference type="InterPro" id="IPR036388">
    <property type="entry name" value="WH-like_DNA-bd_sf"/>
</dbReference>
<dbReference type="PROSITE" id="PS50931">
    <property type="entry name" value="HTH_LYSR"/>
    <property type="match status" value="1"/>
</dbReference>
<feature type="non-terminal residue" evidence="2">
    <location>
        <position position="54"/>
    </location>
</feature>
<dbReference type="Pfam" id="PF00126">
    <property type="entry name" value="HTH_1"/>
    <property type="match status" value="1"/>
</dbReference>
<dbReference type="InterPro" id="IPR036390">
    <property type="entry name" value="WH_DNA-bd_sf"/>
</dbReference>
<dbReference type="PANTHER" id="PTHR30419:SF30">
    <property type="entry name" value="LYSR FAMILY TRANSCRIPTIONAL REGULATOR"/>
    <property type="match status" value="1"/>
</dbReference>
<organism evidence="2 3">
    <name type="scientific">Kibdelosporangium lantanae</name>
    <dbReference type="NCBI Taxonomy" id="1497396"/>
    <lineage>
        <taxon>Bacteria</taxon>
        <taxon>Bacillati</taxon>
        <taxon>Actinomycetota</taxon>
        <taxon>Actinomycetes</taxon>
        <taxon>Pseudonocardiales</taxon>
        <taxon>Pseudonocardiaceae</taxon>
        <taxon>Kibdelosporangium</taxon>
    </lineage>
</organism>
<protein>
    <submittedName>
        <fullName evidence="2">LysR family transcriptional regulator</fullName>
    </submittedName>
</protein>
<comment type="caution">
    <text evidence="2">The sequence shown here is derived from an EMBL/GenBank/DDBJ whole genome shotgun (WGS) entry which is preliminary data.</text>
</comment>
<dbReference type="InterPro" id="IPR000847">
    <property type="entry name" value="LysR_HTH_N"/>
</dbReference>
<sequence>MDLEVRHLRAICAIADTGSISRAAVRLGVSQPAITSLLRRMEQHVGGLVLSDVD</sequence>
<feature type="domain" description="HTH lysR-type" evidence="1">
    <location>
        <begin position="1"/>
        <end position="54"/>
    </location>
</feature>
<dbReference type="InterPro" id="IPR050950">
    <property type="entry name" value="HTH-type_LysR_regulators"/>
</dbReference>
<evidence type="ECO:0000313" key="2">
    <source>
        <dbReference type="EMBL" id="MFD1045644.1"/>
    </source>
</evidence>
<proteinExistence type="predicted"/>
<reference evidence="3" key="1">
    <citation type="journal article" date="2019" name="Int. J. Syst. Evol. Microbiol.">
        <title>The Global Catalogue of Microorganisms (GCM) 10K type strain sequencing project: providing services to taxonomists for standard genome sequencing and annotation.</title>
        <authorList>
            <consortium name="The Broad Institute Genomics Platform"/>
            <consortium name="The Broad Institute Genome Sequencing Center for Infectious Disease"/>
            <person name="Wu L."/>
            <person name="Ma J."/>
        </authorList>
    </citation>
    <scope>NUCLEOTIDE SEQUENCE [LARGE SCALE GENOMIC DNA]</scope>
    <source>
        <strain evidence="3">JCM 31486</strain>
    </source>
</reference>
<dbReference type="Gene3D" id="1.10.10.10">
    <property type="entry name" value="Winged helix-like DNA-binding domain superfamily/Winged helix DNA-binding domain"/>
    <property type="match status" value="1"/>
</dbReference>
<dbReference type="EMBL" id="JBHTIS010000366">
    <property type="protein sequence ID" value="MFD1045644.1"/>
    <property type="molecule type" value="Genomic_DNA"/>
</dbReference>